<dbReference type="AlphaFoldDB" id="A0A5A5TJR6"/>
<organism evidence="2 3">
    <name type="scientific">Dictyobacter arantiisoli</name>
    <dbReference type="NCBI Taxonomy" id="2014874"/>
    <lineage>
        <taxon>Bacteria</taxon>
        <taxon>Bacillati</taxon>
        <taxon>Chloroflexota</taxon>
        <taxon>Ktedonobacteria</taxon>
        <taxon>Ktedonobacterales</taxon>
        <taxon>Dictyobacteraceae</taxon>
        <taxon>Dictyobacter</taxon>
    </lineage>
</organism>
<keyword evidence="1" id="KW-0472">Membrane</keyword>
<protein>
    <submittedName>
        <fullName evidence="2">Uncharacterized protein</fullName>
    </submittedName>
</protein>
<keyword evidence="1" id="KW-0812">Transmembrane</keyword>
<comment type="caution">
    <text evidence="2">The sequence shown here is derived from an EMBL/GenBank/DDBJ whole genome shotgun (WGS) entry which is preliminary data.</text>
</comment>
<accession>A0A5A5TJR6</accession>
<dbReference type="Proteomes" id="UP000322530">
    <property type="component" value="Unassembled WGS sequence"/>
</dbReference>
<name>A0A5A5TJR6_9CHLR</name>
<evidence type="ECO:0000313" key="3">
    <source>
        <dbReference type="Proteomes" id="UP000322530"/>
    </source>
</evidence>
<feature type="transmembrane region" description="Helical" evidence="1">
    <location>
        <begin position="59"/>
        <end position="81"/>
    </location>
</feature>
<proteinExistence type="predicted"/>
<dbReference type="EMBL" id="BIXY01000133">
    <property type="protein sequence ID" value="GCF11677.1"/>
    <property type="molecule type" value="Genomic_DNA"/>
</dbReference>
<feature type="transmembrane region" description="Helical" evidence="1">
    <location>
        <begin position="28"/>
        <end position="47"/>
    </location>
</feature>
<reference evidence="2 3" key="1">
    <citation type="submission" date="2019-01" db="EMBL/GenBank/DDBJ databases">
        <title>Draft genome sequence of Dictyobacter sp. Uno17.</title>
        <authorList>
            <person name="Wang C.M."/>
            <person name="Zheng Y."/>
            <person name="Sakai Y."/>
            <person name="Abe K."/>
            <person name="Yokota A."/>
            <person name="Yabe S."/>
        </authorList>
    </citation>
    <scope>NUCLEOTIDE SEQUENCE [LARGE SCALE GENOMIC DNA]</scope>
    <source>
        <strain evidence="2 3">Uno17</strain>
    </source>
</reference>
<gene>
    <name evidence="2" type="ORF">KDI_52410</name>
</gene>
<evidence type="ECO:0000313" key="2">
    <source>
        <dbReference type="EMBL" id="GCF11677.1"/>
    </source>
</evidence>
<sequence>MFGVVASSYNIFVTITGWDEPTATELPLWIQTVVLLFGGVLFGWPLIRQYAWLARQQHWYGRLVYGILPLLILPAFPLIKAARINSSSANVPSVMVNWKELLILEILLWVPILLYEAVKRDMFTILYTKSKNCPFLWRKEP</sequence>
<feature type="transmembrane region" description="Helical" evidence="1">
    <location>
        <begin position="101"/>
        <end position="118"/>
    </location>
</feature>
<keyword evidence="1" id="KW-1133">Transmembrane helix</keyword>
<evidence type="ECO:0000256" key="1">
    <source>
        <dbReference type="SAM" id="Phobius"/>
    </source>
</evidence>
<keyword evidence="3" id="KW-1185">Reference proteome</keyword>